<evidence type="ECO:0000313" key="2">
    <source>
        <dbReference type="Proteomes" id="UP001352852"/>
    </source>
</evidence>
<keyword evidence="2" id="KW-1185">Reference proteome</keyword>
<dbReference type="EMBL" id="JAHUTJ010077681">
    <property type="protein sequence ID" value="MED6295161.1"/>
    <property type="molecule type" value="Genomic_DNA"/>
</dbReference>
<organism evidence="1 2">
    <name type="scientific">Characodon lateralis</name>
    <dbReference type="NCBI Taxonomy" id="208331"/>
    <lineage>
        <taxon>Eukaryota</taxon>
        <taxon>Metazoa</taxon>
        <taxon>Chordata</taxon>
        <taxon>Craniata</taxon>
        <taxon>Vertebrata</taxon>
        <taxon>Euteleostomi</taxon>
        <taxon>Actinopterygii</taxon>
        <taxon>Neopterygii</taxon>
        <taxon>Teleostei</taxon>
        <taxon>Neoteleostei</taxon>
        <taxon>Acanthomorphata</taxon>
        <taxon>Ovalentaria</taxon>
        <taxon>Atherinomorphae</taxon>
        <taxon>Cyprinodontiformes</taxon>
        <taxon>Goodeidae</taxon>
        <taxon>Characodon</taxon>
    </lineage>
</organism>
<comment type="caution">
    <text evidence="1">The sequence shown here is derived from an EMBL/GenBank/DDBJ whole genome shotgun (WGS) entry which is preliminary data.</text>
</comment>
<evidence type="ECO:0000313" key="1">
    <source>
        <dbReference type="EMBL" id="MED6295161.1"/>
    </source>
</evidence>
<protein>
    <submittedName>
        <fullName evidence="1">Uncharacterized protein</fullName>
    </submittedName>
</protein>
<dbReference type="Proteomes" id="UP001352852">
    <property type="component" value="Unassembled WGS sequence"/>
</dbReference>
<sequence>MWNLSYDHWQKNRDCTLTECCKEARSSFITGCSSLRLKLITEMSRTVTSSYHIHPPLLLWANHHMEPLGCFPPADRDYSLENNLSHLCNNVGRELFFSVSCSQ</sequence>
<name>A0ABU7F6V4_9TELE</name>
<accession>A0ABU7F6V4</accession>
<reference evidence="1 2" key="1">
    <citation type="submission" date="2021-06" db="EMBL/GenBank/DDBJ databases">
        <authorList>
            <person name="Palmer J.M."/>
        </authorList>
    </citation>
    <scope>NUCLEOTIDE SEQUENCE [LARGE SCALE GENOMIC DNA]</scope>
    <source>
        <strain evidence="1 2">CL_MEX2019</strain>
        <tissue evidence="1">Muscle</tissue>
    </source>
</reference>
<proteinExistence type="predicted"/>
<gene>
    <name evidence="1" type="ORF">CHARACLAT_028776</name>
</gene>